<evidence type="ECO:0000313" key="2">
    <source>
        <dbReference type="Proteomes" id="UP000294535"/>
    </source>
</evidence>
<name>A0A4R6TA08_9BACT</name>
<dbReference type="Proteomes" id="UP000294535">
    <property type="component" value="Unassembled WGS sequence"/>
</dbReference>
<comment type="caution">
    <text evidence="1">The sequence shown here is derived from an EMBL/GenBank/DDBJ whole genome shotgun (WGS) entry which is preliminary data.</text>
</comment>
<sequence>MKAFLGNSAIAGGILFGFILAYGTFCDYFFQKPEYMDFTEKRTWNIAQKGGNYDYAVLGSSRAFGAFDMPLLDSLTGWKGINLGANGSGFKDNYLVLTLFLKTNQVDRLLLQVDMGVLNSKMAFSNEFHAFTFFPFWEEKEVREVLQEEIPVMAHPLTELAPQWRYFYFNKYFSPKEVIRRCLAGGEPSNVFLKTRGGIQETEKAPPATKITPTPLPETPEEEDWRYLLKVKTLAEQAGVAVLFFSAPRYQDEQREVGTLLSQFPNRYISPEGFDQSNLSFFQDQGHLTSNGRKLFTLYMGKSFQESI</sequence>
<reference evidence="1 2" key="1">
    <citation type="submission" date="2019-03" db="EMBL/GenBank/DDBJ databases">
        <title>Genomic Encyclopedia of Type Strains, Phase III (KMG-III): the genomes of soil and plant-associated and newly described type strains.</title>
        <authorList>
            <person name="Whitman W."/>
        </authorList>
    </citation>
    <scope>NUCLEOTIDE SEQUENCE [LARGE SCALE GENOMIC DNA]</scope>
    <source>
        <strain evidence="1 2">CECT 8446</strain>
    </source>
</reference>
<gene>
    <name evidence="1" type="ORF">DFQ04_1409</name>
</gene>
<keyword evidence="2" id="KW-1185">Reference proteome</keyword>
<protein>
    <submittedName>
        <fullName evidence="1">Uncharacterized protein</fullName>
    </submittedName>
</protein>
<dbReference type="OrthoDB" id="820816at2"/>
<proteinExistence type="predicted"/>
<dbReference type="RefSeq" id="WP_133554028.1">
    <property type="nucleotide sequence ID" value="NZ_SNYF01000005.1"/>
</dbReference>
<dbReference type="EMBL" id="SNYF01000005">
    <property type="protein sequence ID" value="TDQ19586.1"/>
    <property type="molecule type" value="Genomic_DNA"/>
</dbReference>
<evidence type="ECO:0000313" key="1">
    <source>
        <dbReference type="EMBL" id="TDQ19586.1"/>
    </source>
</evidence>
<accession>A0A4R6TA08</accession>
<dbReference type="AlphaFoldDB" id="A0A4R6TA08"/>
<organism evidence="1 2">
    <name type="scientific">Algoriphagus boseongensis</name>
    <dbReference type="NCBI Taxonomy" id="1442587"/>
    <lineage>
        <taxon>Bacteria</taxon>
        <taxon>Pseudomonadati</taxon>
        <taxon>Bacteroidota</taxon>
        <taxon>Cytophagia</taxon>
        <taxon>Cytophagales</taxon>
        <taxon>Cyclobacteriaceae</taxon>
        <taxon>Algoriphagus</taxon>
    </lineage>
</organism>